<dbReference type="AlphaFoldDB" id="A0A0D7B9R3"/>
<feature type="compositionally biased region" description="Polar residues" evidence="1">
    <location>
        <begin position="387"/>
        <end position="398"/>
    </location>
</feature>
<name>A0A0D7B9R3_9AGAR</name>
<feature type="region of interest" description="Disordered" evidence="1">
    <location>
        <begin position="1"/>
        <end position="28"/>
    </location>
</feature>
<gene>
    <name evidence="2" type="ORF">CYLTODRAFT_454864</name>
</gene>
<dbReference type="Proteomes" id="UP000054007">
    <property type="component" value="Unassembled WGS sequence"/>
</dbReference>
<evidence type="ECO:0000256" key="1">
    <source>
        <dbReference type="SAM" id="MobiDB-lite"/>
    </source>
</evidence>
<accession>A0A0D7B9R3</accession>
<evidence type="ECO:0000313" key="2">
    <source>
        <dbReference type="EMBL" id="KIY66980.1"/>
    </source>
</evidence>
<reference evidence="2 3" key="1">
    <citation type="journal article" date="2015" name="Fungal Genet. Biol.">
        <title>Evolution of novel wood decay mechanisms in Agaricales revealed by the genome sequences of Fistulina hepatica and Cylindrobasidium torrendii.</title>
        <authorList>
            <person name="Floudas D."/>
            <person name="Held B.W."/>
            <person name="Riley R."/>
            <person name="Nagy L.G."/>
            <person name="Koehler G."/>
            <person name="Ransdell A.S."/>
            <person name="Younus H."/>
            <person name="Chow J."/>
            <person name="Chiniquy J."/>
            <person name="Lipzen A."/>
            <person name="Tritt A."/>
            <person name="Sun H."/>
            <person name="Haridas S."/>
            <person name="LaButti K."/>
            <person name="Ohm R.A."/>
            <person name="Kues U."/>
            <person name="Blanchette R.A."/>
            <person name="Grigoriev I.V."/>
            <person name="Minto R.E."/>
            <person name="Hibbett D.S."/>
        </authorList>
    </citation>
    <scope>NUCLEOTIDE SEQUENCE [LARGE SCALE GENOMIC DNA]</scope>
    <source>
        <strain evidence="2 3">FP15055 ss-10</strain>
    </source>
</reference>
<proteinExistence type="predicted"/>
<feature type="compositionally biased region" description="Polar residues" evidence="1">
    <location>
        <begin position="1"/>
        <end position="10"/>
    </location>
</feature>
<organism evidence="2 3">
    <name type="scientific">Cylindrobasidium torrendii FP15055 ss-10</name>
    <dbReference type="NCBI Taxonomy" id="1314674"/>
    <lineage>
        <taxon>Eukaryota</taxon>
        <taxon>Fungi</taxon>
        <taxon>Dikarya</taxon>
        <taxon>Basidiomycota</taxon>
        <taxon>Agaricomycotina</taxon>
        <taxon>Agaricomycetes</taxon>
        <taxon>Agaricomycetidae</taxon>
        <taxon>Agaricales</taxon>
        <taxon>Marasmiineae</taxon>
        <taxon>Physalacriaceae</taxon>
        <taxon>Cylindrobasidium</taxon>
    </lineage>
</organism>
<dbReference type="EMBL" id="KN880538">
    <property type="protein sequence ID" value="KIY66980.1"/>
    <property type="molecule type" value="Genomic_DNA"/>
</dbReference>
<evidence type="ECO:0000313" key="3">
    <source>
        <dbReference type="Proteomes" id="UP000054007"/>
    </source>
</evidence>
<feature type="region of interest" description="Disordered" evidence="1">
    <location>
        <begin position="362"/>
        <end position="408"/>
    </location>
</feature>
<protein>
    <submittedName>
        <fullName evidence="2">Uncharacterized protein</fullName>
    </submittedName>
</protein>
<keyword evidence="3" id="KW-1185">Reference proteome</keyword>
<sequence>MPADTSNSHARGNKRARYDANEKHTGKKAAFKRRRYQCSYPVCDFASATQRGVHDHTLVKHRGYNMQTMHPGGLVYAGDRNSVLPPMPPQVFMQPSMPMTQVAFNNNAGFAPSLPQIVPSGVLHASEMTGNNQAQGFVRYLMDGGQAPMANYGGGNGTQFGQFDPRGAFHFPGNINYGPAGTTTNVMIPYGGQYAQNTAQQALMPPPPNQPVNMPAPLVYPSVAPEMGANYDHHDNIAPTGPQGFYQPMALTSAQAGHPVQQQQSLVDNTQQSIMALPPGLNSVSQYLPPLSMPMDHNENSNATDAEGYDQPMASASAQTGYPMQQQQADNTQQPVMALPPGRLFNPMCPPPAPMRMGHYKKPDAANGVNGEPVASTSAHTLDHENPVQQQSPVNNVFSWYPPPDSTD</sequence>